<accession>A0A4Y2WKG6</accession>
<dbReference type="Proteomes" id="UP000499080">
    <property type="component" value="Unassembled WGS sequence"/>
</dbReference>
<evidence type="ECO:0000313" key="2">
    <source>
        <dbReference type="Proteomes" id="UP000499080"/>
    </source>
</evidence>
<protein>
    <submittedName>
        <fullName evidence="1">Uncharacterized protein</fullName>
    </submittedName>
</protein>
<dbReference type="EMBL" id="BGPR01061164">
    <property type="protein sequence ID" value="GBO36890.1"/>
    <property type="molecule type" value="Genomic_DNA"/>
</dbReference>
<keyword evidence="2" id="KW-1185">Reference proteome</keyword>
<evidence type="ECO:0000313" key="1">
    <source>
        <dbReference type="EMBL" id="GBO36890.1"/>
    </source>
</evidence>
<proteinExistence type="predicted"/>
<gene>
    <name evidence="1" type="ORF">AVEN_267371_1</name>
</gene>
<name>A0A4Y2WKG6_ARAVE</name>
<comment type="caution">
    <text evidence="1">The sequence shown here is derived from an EMBL/GenBank/DDBJ whole genome shotgun (WGS) entry which is preliminary data.</text>
</comment>
<sequence>MKDLELPLAFLLYPTKRNTKLVVSYKQTGKSRAEHSRCSSGPWWPNGTVSAFGTREIQVLNPIPLKIPVYLGLVRVKSNVLGQMSSRWSSSSDLVQNDEALPQIAPVLLINVCV</sequence>
<reference evidence="1 2" key="1">
    <citation type="journal article" date="2019" name="Sci. Rep.">
        <title>Orb-weaving spider Araneus ventricosus genome elucidates the spidroin gene catalogue.</title>
        <authorList>
            <person name="Kono N."/>
            <person name="Nakamura H."/>
            <person name="Ohtoshi R."/>
            <person name="Moran D.A.P."/>
            <person name="Shinohara A."/>
            <person name="Yoshida Y."/>
            <person name="Fujiwara M."/>
            <person name="Mori M."/>
            <person name="Tomita M."/>
            <person name="Arakawa K."/>
        </authorList>
    </citation>
    <scope>NUCLEOTIDE SEQUENCE [LARGE SCALE GENOMIC DNA]</scope>
</reference>
<organism evidence="1 2">
    <name type="scientific">Araneus ventricosus</name>
    <name type="common">Orbweaver spider</name>
    <name type="synonym">Epeira ventricosa</name>
    <dbReference type="NCBI Taxonomy" id="182803"/>
    <lineage>
        <taxon>Eukaryota</taxon>
        <taxon>Metazoa</taxon>
        <taxon>Ecdysozoa</taxon>
        <taxon>Arthropoda</taxon>
        <taxon>Chelicerata</taxon>
        <taxon>Arachnida</taxon>
        <taxon>Araneae</taxon>
        <taxon>Araneomorphae</taxon>
        <taxon>Entelegynae</taxon>
        <taxon>Araneoidea</taxon>
        <taxon>Araneidae</taxon>
        <taxon>Araneus</taxon>
    </lineage>
</organism>
<dbReference type="AlphaFoldDB" id="A0A4Y2WKG6"/>